<protein>
    <submittedName>
        <fullName evidence="1">Uncharacterized protein</fullName>
    </submittedName>
</protein>
<reference evidence="1 2" key="1">
    <citation type="submission" date="2018-11" db="EMBL/GenBank/DDBJ databases">
        <title>Complete genome sequence of Paenibacillus baekrokdamisoli strain KCTC 33723.</title>
        <authorList>
            <person name="Kang S.W."/>
            <person name="Lee K.C."/>
            <person name="Kim K.K."/>
            <person name="Kim J.S."/>
            <person name="Kim D.S."/>
            <person name="Ko S.H."/>
            <person name="Yang S.H."/>
            <person name="Lee J.S."/>
        </authorList>
    </citation>
    <scope>NUCLEOTIDE SEQUENCE [LARGE SCALE GENOMIC DNA]</scope>
    <source>
        <strain evidence="1 2">KCTC 33723</strain>
    </source>
</reference>
<name>A0A3G9IW10_9BACL</name>
<evidence type="ECO:0000313" key="1">
    <source>
        <dbReference type="EMBL" id="BBH22482.1"/>
    </source>
</evidence>
<dbReference type="KEGG" id="pbk:Back11_38270"/>
<dbReference type="AlphaFoldDB" id="A0A3G9IW10"/>
<organism evidence="1 2">
    <name type="scientific">Paenibacillus baekrokdamisoli</name>
    <dbReference type="NCBI Taxonomy" id="1712516"/>
    <lineage>
        <taxon>Bacteria</taxon>
        <taxon>Bacillati</taxon>
        <taxon>Bacillota</taxon>
        <taxon>Bacilli</taxon>
        <taxon>Bacillales</taxon>
        <taxon>Paenibacillaceae</taxon>
        <taxon>Paenibacillus</taxon>
    </lineage>
</organism>
<proteinExistence type="predicted"/>
<accession>A0A3G9IW10</accession>
<dbReference type="EMBL" id="AP019308">
    <property type="protein sequence ID" value="BBH22482.1"/>
    <property type="molecule type" value="Genomic_DNA"/>
</dbReference>
<evidence type="ECO:0000313" key="2">
    <source>
        <dbReference type="Proteomes" id="UP000275368"/>
    </source>
</evidence>
<sequence>MKFTVEKWVKRDTPIVSGGRGIYTLLYTSKYVFDRALEIAELKLNTEEDIRQWREQRRLGRVKVELDHEQVNLASRIVGITES</sequence>
<gene>
    <name evidence="1" type="ORF">Back11_38270</name>
</gene>
<keyword evidence="2" id="KW-1185">Reference proteome</keyword>
<dbReference type="Proteomes" id="UP000275368">
    <property type="component" value="Chromosome"/>
</dbReference>
<dbReference type="RefSeq" id="WP_232015844.1">
    <property type="nucleotide sequence ID" value="NZ_AP019308.1"/>
</dbReference>